<reference evidence="4 5" key="1">
    <citation type="submission" date="2016-08" db="EMBL/GenBank/DDBJ databases">
        <authorList>
            <person name="Seilhamer J.J."/>
        </authorList>
    </citation>
    <scope>NUCLEOTIDE SEQUENCE [LARGE SCALE GENOMIC DNA]</scope>
    <source>
        <strain evidence="4 5">ANC 4874</strain>
    </source>
</reference>
<dbReference type="PANTHER" id="PTHR46268">
    <property type="entry name" value="STRESS RESPONSE PROTEIN NHAX"/>
    <property type="match status" value="1"/>
</dbReference>
<dbReference type="InterPro" id="IPR014729">
    <property type="entry name" value="Rossmann-like_a/b/a_fold"/>
</dbReference>
<evidence type="ECO:0000256" key="2">
    <source>
        <dbReference type="PIRNR" id="PIRNR006276"/>
    </source>
</evidence>
<evidence type="ECO:0000313" key="4">
    <source>
        <dbReference type="EMBL" id="SCC70749.1"/>
    </source>
</evidence>
<dbReference type="PRINTS" id="PR01438">
    <property type="entry name" value="UNVRSLSTRESS"/>
</dbReference>
<dbReference type="Pfam" id="PF00582">
    <property type="entry name" value="Usp"/>
    <property type="match status" value="1"/>
</dbReference>
<comment type="similarity">
    <text evidence="1 2">Belongs to the universal stress protein A family.</text>
</comment>
<dbReference type="CDD" id="cd00293">
    <property type="entry name" value="USP-like"/>
    <property type="match status" value="1"/>
</dbReference>
<sequence>MAYQTIVVPVDGSETAYAAVAKSIEFAQAFGSKIIVVQVLSLDPYIAAEYISAHQTNDLIERARTSILESLDAAKVKFNQYGIEVETKILEGQVIHREIIKVAEENHADLIIIGSHGRTGLKKFFLGSVAQSLLGESHIPVLIVRQSS</sequence>
<dbReference type="EMBL" id="FMBK01000001">
    <property type="protein sequence ID" value="SCC70749.1"/>
    <property type="molecule type" value="Genomic_DNA"/>
</dbReference>
<feature type="domain" description="UspA" evidence="3">
    <location>
        <begin position="3"/>
        <end position="145"/>
    </location>
</feature>
<evidence type="ECO:0000256" key="1">
    <source>
        <dbReference type="ARBA" id="ARBA00008791"/>
    </source>
</evidence>
<dbReference type="SUPFAM" id="SSF52402">
    <property type="entry name" value="Adenine nucleotide alpha hydrolases-like"/>
    <property type="match status" value="1"/>
</dbReference>
<name>A0A1C4GRE0_9GAMM</name>
<accession>A0A1C4GRE0</accession>
<dbReference type="InterPro" id="IPR006015">
    <property type="entry name" value="Universal_stress_UspA"/>
</dbReference>
<dbReference type="OrthoDB" id="9792500at2"/>
<dbReference type="Gene3D" id="3.40.50.620">
    <property type="entry name" value="HUPs"/>
    <property type="match status" value="1"/>
</dbReference>
<dbReference type="PANTHER" id="PTHR46268:SF6">
    <property type="entry name" value="UNIVERSAL STRESS PROTEIN UP12"/>
    <property type="match status" value="1"/>
</dbReference>
<dbReference type="PIRSF" id="PIRSF006276">
    <property type="entry name" value="UspA"/>
    <property type="match status" value="1"/>
</dbReference>
<evidence type="ECO:0000259" key="3">
    <source>
        <dbReference type="Pfam" id="PF00582"/>
    </source>
</evidence>
<dbReference type="InterPro" id="IPR006016">
    <property type="entry name" value="UspA"/>
</dbReference>
<protein>
    <recommendedName>
        <fullName evidence="2">Universal stress protein</fullName>
    </recommendedName>
</protein>
<dbReference type="GO" id="GO:0005737">
    <property type="term" value="C:cytoplasm"/>
    <property type="evidence" value="ECO:0007669"/>
    <property type="project" value="UniProtKB-SubCell"/>
</dbReference>
<dbReference type="Proteomes" id="UP000243661">
    <property type="component" value="Unassembled WGS sequence"/>
</dbReference>
<gene>
    <name evidence="4" type="ORF">GA0116959_10183</name>
</gene>
<evidence type="ECO:0000313" key="5">
    <source>
        <dbReference type="Proteomes" id="UP000243661"/>
    </source>
</evidence>
<comment type="subcellular location">
    <subcellularLocation>
        <location evidence="2">Cytoplasm</location>
    </subcellularLocation>
</comment>
<dbReference type="RefSeq" id="WP_092717125.1">
    <property type="nucleotide sequence ID" value="NZ_FMBK01000001.1"/>
</dbReference>
<proteinExistence type="inferred from homology"/>
<dbReference type="AlphaFoldDB" id="A0A1C4GRE0"/>
<keyword evidence="2" id="KW-0963">Cytoplasm</keyword>
<organism evidence="4 5">
    <name type="scientific">Acinetobacter albensis</name>
    <dbReference type="NCBI Taxonomy" id="1673609"/>
    <lineage>
        <taxon>Bacteria</taxon>
        <taxon>Pseudomonadati</taxon>
        <taxon>Pseudomonadota</taxon>
        <taxon>Gammaproteobacteria</taxon>
        <taxon>Moraxellales</taxon>
        <taxon>Moraxellaceae</taxon>
        <taxon>Acinetobacter</taxon>
    </lineage>
</organism>